<dbReference type="Pfam" id="PF21880">
    <property type="entry name" value="DUF6916"/>
    <property type="match status" value="1"/>
</dbReference>
<gene>
    <name evidence="2" type="ORF">AVDCRST_MAG68-3696</name>
</gene>
<dbReference type="InterPro" id="IPR054209">
    <property type="entry name" value="DUF6916"/>
</dbReference>
<sequence>MLADFTAETFQPHVGKTFRVIVDDRQYMPAELLSVTLWGDASDGKRHPFTLLFRADPGHSIPQRMYVLDTEGMEPFELFLVPLKPESDGTRYEAVFA</sequence>
<evidence type="ECO:0000259" key="1">
    <source>
        <dbReference type="Pfam" id="PF21880"/>
    </source>
</evidence>
<accession>A0A6J4M729</accession>
<name>A0A6J4M729_9BACT</name>
<proteinExistence type="predicted"/>
<evidence type="ECO:0000313" key="2">
    <source>
        <dbReference type="EMBL" id="CAA9351136.1"/>
    </source>
</evidence>
<feature type="domain" description="DUF6916" evidence="1">
    <location>
        <begin position="5"/>
        <end position="96"/>
    </location>
</feature>
<organism evidence="2">
    <name type="scientific">uncultured Gemmatimonadota bacterium</name>
    <dbReference type="NCBI Taxonomy" id="203437"/>
    <lineage>
        <taxon>Bacteria</taxon>
        <taxon>Pseudomonadati</taxon>
        <taxon>Gemmatimonadota</taxon>
        <taxon>environmental samples</taxon>
    </lineage>
</organism>
<dbReference type="EMBL" id="CADCTW010000172">
    <property type="protein sequence ID" value="CAA9351136.1"/>
    <property type="molecule type" value="Genomic_DNA"/>
</dbReference>
<protein>
    <recommendedName>
        <fullName evidence="1">DUF6916 domain-containing protein</fullName>
    </recommendedName>
</protein>
<dbReference type="AlphaFoldDB" id="A0A6J4M729"/>
<reference evidence="2" key="1">
    <citation type="submission" date="2020-02" db="EMBL/GenBank/DDBJ databases">
        <authorList>
            <person name="Meier V. D."/>
        </authorList>
    </citation>
    <scope>NUCLEOTIDE SEQUENCE</scope>
    <source>
        <strain evidence="2">AVDCRST_MAG68</strain>
    </source>
</reference>